<dbReference type="InterPro" id="IPR046179">
    <property type="entry name" value="DUF6188"/>
</dbReference>
<comment type="caution">
    <text evidence="1">The sequence shown here is derived from an EMBL/GenBank/DDBJ whole genome shotgun (WGS) entry which is preliminary data.</text>
</comment>
<name>A0ABS9U3E2_9MICC</name>
<proteinExistence type="predicted"/>
<sequence>MPTDDNDEAQDDPRLEHQLDILKSRRLSQFAIAINGLRLAFWGEDAASIAREIFIEHPTISIALKNEPDTTHDWNHPVVATALLTCLDKTLTDITLTGGKLTLSFANGVVVTADPDDQYKSWQINSGDGLLVVCMPGGELAIWYPADR</sequence>
<dbReference type="Pfam" id="PF19686">
    <property type="entry name" value="DUF6188"/>
    <property type="match status" value="1"/>
</dbReference>
<evidence type="ECO:0000313" key="2">
    <source>
        <dbReference type="Proteomes" id="UP001202922"/>
    </source>
</evidence>
<protein>
    <submittedName>
        <fullName evidence="1">DUF6188 family protein</fullName>
    </submittedName>
</protein>
<evidence type="ECO:0000313" key="1">
    <source>
        <dbReference type="EMBL" id="MCH6471217.1"/>
    </source>
</evidence>
<organism evidence="1 2">
    <name type="scientific">Sinomonas terrae</name>
    <dbReference type="NCBI Taxonomy" id="2908838"/>
    <lineage>
        <taxon>Bacteria</taxon>
        <taxon>Bacillati</taxon>
        <taxon>Actinomycetota</taxon>
        <taxon>Actinomycetes</taxon>
        <taxon>Micrococcales</taxon>
        <taxon>Micrococcaceae</taxon>
        <taxon>Sinomonas</taxon>
    </lineage>
</organism>
<gene>
    <name evidence="1" type="ORF">L0M17_14740</name>
</gene>
<accession>A0ABS9U3E2</accession>
<keyword evidence="2" id="KW-1185">Reference proteome</keyword>
<dbReference type="Proteomes" id="UP001202922">
    <property type="component" value="Unassembled WGS sequence"/>
</dbReference>
<dbReference type="RefSeq" id="WP_241054861.1">
    <property type="nucleotide sequence ID" value="NZ_JAKZBV010000001.1"/>
</dbReference>
<reference evidence="1 2" key="1">
    <citation type="submission" date="2022-03" db="EMBL/GenBank/DDBJ databases">
        <title>Sinomonas sp. isolated from a soil.</title>
        <authorList>
            <person name="Han J."/>
            <person name="Kim D.-U."/>
        </authorList>
    </citation>
    <scope>NUCLEOTIDE SEQUENCE [LARGE SCALE GENOMIC DNA]</scope>
    <source>
        <strain evidence="1 2">5-5</strain>
    </source>
</reference>
<dbReference type="EMBL" id="JAKZBV010000001">
    <property type="protein sequence ID" value="MCH6471217.1"/>
    <property type="molecule type" value="Genomic_DNA"/>
</dbReference>